<evidence type="ECO:0000313" key="1">
    <source>
        <dbReference type="EMBL" id="KAK6755198.1"/>
    </source>
</evidence>
<dbReference type="Proteomes" id="UP001303046">
    <property type="component" value="Unassembled WGS sequence"/>
</dbReference>
<sequence length="106" mass="11749">MSGATPDLAIYDPVSNFTHGFLHQIRGMLPPKKNMWEETPQSRGTEIVLRLILSSLSCYSDVGDGEAAVANLRPCNGYQYRSSELQQLERGNVQLLANDSSILPLR</sequence>
<protein>
    <submittedName>
        <fullName evidence="1">Uncharacterized protein</fullName>
    </submittedName>
</protein>
<keyword evidence="2" id="KW-1185">Reference proteome</keyword>
<accession>A0ABR1DY89</accession>
<reference evidence="1 2" key="1">
    <citation type="submission" date="2023-08" db="EMBL/GenBank/DDBJ databases">
        <title>A Necator americanus chromosomal reference genome.</title>
        <authorList>
            <person name="Ilik V."/>
            <person name="Petrzelkova K.J."/>
            <person name="Pardy F."/>
            <person name="Fuh T."/>
            <person name="Niatou-Singa F.S."/>
            <person name="Gouil Q."/>
            <person name="Baker L."/>
            <person name="Ritchie M.E."/>
            <person name="Jex A.R."/>
            <person name="Gazzola D."/>
            <person name="Li H."/>
            <person name="Toshio Fujiwara R."/>
            <person name="Zhan B."/>
            <person name="Aroian R.V."/>
            <person name="Pafco B."/>
            <person name="Schwarz E.M."/>
        </authorList>
    </citation>
    <scope>NUCLEOTIDE SEQUENCE [LARGE SCALE GENOMIC DNA]</scope>
    <source>
        <strain evidence="1 2">Aroian</strain>
        <tissue evidence="1">Whole animal</tissue>
    </source>
</reference>
<dbReference type="EMBL" id="JAVFWL010000005">
    <property type="protein sequence ID" value="KAK6755198.1"/>
    <property type="molecule type" value="Genomic_DNA"/>
</dbReference>
<evidence type="ECO:0000313" key="2">
    <source>
        <dbReference type="Proteomes" id="UP001303046"/>
    </source>
</evidence>
<proteinExistence type="predicted"/>
<name>A0ABR1DY89_NECAM</name>
<gene>
    <name evidence="1" type="primary">Necator_chrV.g18688</name>
    <name evidence="1" type="ORF">RB195_013897</name>
</gene>
<comment type="caution">
    <text evidence="1">The sequence shown here is derived from an EMBL/GenBank/DDBJ whole genome shotgun (WGS) entry which is preliminary data.</text>
</comment>
<organism evidence="1 2">
    <name type="scientific">Necator americanus</name>
    <name type="common">Human hookworm</name>
    <dbReference type="NCBI Taxonomy" id="51031"/>
    <lineage>
        <taxon>Eukaryota</taxon>
        <taxon>Metazoa</taxon>
        <taxon>Ecdysozoa</taxon>
        <taxon>Nematoda</taxon>
        <taxon>Chromadorea</taxon>
        <taxon>Rhabditida</taxon>
        <taxon>Rhabditina</taxon>
        <taxon>Rhabditomorpha</taxon>
        <taxon>Strongyloidea</taxon>
        <taxon>Ancylostomatidae</taxon>
        <taxon>Bunostominae</taxon>
        <taxon>Necator</taxon>
    </lineage>
</organism>